<evidence type="ECO:0000256" key="5">
    <source>
        <dbReference type="ARBA" id="ARBA00022679"/>
    </source>
</evidence>
<evidence type="ECO:0000259" key="13">
    <source>
        <dbReference type="PROSITE" id="PS50110"/>
    </source>
</evidence>
<dbReference type="PANTHER" id="PTHR43047:SF63">
    <property type="entry name" value="HISTIDINE KINASE"/>
    <property type="match status" value="1"/>
</dbReference>
<evidence type="ECO:0000259" key="14">
    <source>
        <dbReference type="PROSITE" id="PS50112"/>
    </source>
</evidence>
<keyword evidence="10" id="KW-0175">Coiled coil</keyword>
<dbReference type="InterPro" id="IPR036890">
    <property type="entry name" value="HATPase_C_sf"/>
</dbReference>
<dbReference type="InterPro" id="IPR000700">
    <property type="entry name" value="PAS-assoc_C"/>
</dbReference>
<dbReference type="SUPFAM" id="SSF52172">
    <property type="entry name" value="CheY-like"/>
    <property type="match status" value="2"/>
</dbReference>
<dbReference type="NCBIfam" id="TIGR00229">
    <property type="entry name" value="sensory_box"/>
    <property type="match status" value="2"/>
</dbReference>
<evidence type="ECO:0000259" key="11">
    <source>
        <dbReference type="PROSITE" id="PS50046"/>
    </source>
</evidence>
<dbReference type="InterPro" id="IPR013655">
    <property type="entry name" value="PAS_fold_3"/>
</dbReference>
<evidence type="ECO:0000256" key="1">
    <source>
        <dbReference type="ARBA" id="ARBA00000085"/>
    </source>
</evidence>
<dbReference type="PANTHER" id="PTHR43047">
    <property type="entry name" value="TWO-COMPONENT HISTIDINE PROTEIN KINASE"/>
    <property type="match status" value="1"/>
</dbReference>
<feature type="domain" description="Phytochrome chromophore attachment site" evidence="11">
    <location>
        <begin position="564"/>
        <end position="706"/>
    </location>
</feature>
<keyword evidence="7" id="KW-0902">Two-component regulatory system</keyword>
<dbReference type="SUPFAM" id="SSF55781">
    <property type="entry name" value="GAF domain-like"/>
    <property type="match status" value="2"/>
</dbReference>
<reference evidence="16 17" key="2">
    <citation type="submission" date="2018-06" db="EMBL/GenBank/DDBJ databases">
        <title>Metagenomic assembly of (sub)arctic Cyanobacteria and their associated microbiome from non-axenic cultures.</title>
        <authorList>
            <person name="Baurain D."/>
        </authorList>
    </citation>
    <scope>NUCLEOTIDE SEQUENCE [LARGE SCALE GENOMIC DNA]</scope>
    <source>
        <strain evidence="16">ULC066bin1</strain>
    </source>
</reference>
<dbReference type="InterPro" id="IPR016132">
    <property type="entry name" value="Phyto_chromo_attachment"/>
</dbReference>
<accession>A0A2W4Y0N7</accession>
<dbReference type="EMBL" id="QBML01000014">
    <property type="protein sequence ID" value="PZO40535.1"/>
    <property type="molecule type" value="Genomic_DNA"/>
</dbReference>
<dbReference type="InterPro" id="IPR005467">
    <property type="entry name" value="His_kinase_dom"/>
</dbReference>
<dbReference type="GO" id="GO:0009927">
    <property type="term" value="F:histidine phosphotransfer kinase activity"/>
    <property type="evidence" value="ECO:0007669"/>
    <property type="project" value="TreeGrafter"/>
</dbReference>
<dbReference type="PROSITE" id="PS50113">
    <property type="entry name" value="PAC"/>
    <property type="match status" value="3"/>
</dbReference>
<feature type="domain" description="PAC" evidence="15">
    <location>
        <begin position="493"/>
        <end position="544"/>
    </location>
</feature>
<evidence type="ECO:0000256" key="10">
    <source>
        <dbReference type="SAM" id="Coils"/>
    </source>
</evidence>
<dbReference type="Gene3D" id="3.40.50.2300">
    <property type="match status" value="2"/>
</dbReference>
<dbReference type="SUPFAM" id="SSF47384">
    <property type="entry name" value="Homodimeric domain of signal transducing histidine kinase"/>
    <property type="match status" value="1"/>
</dbReference>
<dbReference type="Gene3D" id="1.10.287.130">
    <property type="match status" value="1"/>
</dbReference>
<evidence type="ECO:0000259" key="12">
    <source>
        <dbReference type="PROSITE" id="PS50109"/>
    </source>
</evidence>
<dbReference type="Gene3D" id="3.30.565.10">
    <property type="entry name" value="Histidine kinase-like ATPase, C-terminal domain"/>
    <property type="match status" value="1"/>
</dbReference>
<dbReference type="Pfam" id="PF01590">
    <property type="entry name" value="GAF"/>
    <property type="match status" value="2"/>
</dbReference>
<reference evidence="16 17" key="1">
    <citation type="submission" date="2018-04" db="EMBL/GenBank/DDBJ databases">
        <authorList>
            <person name="Go L.Y."/>
            <person name="Mitchell J.A."/>
        </authorList>
    </citation>
    <scope>NUCLEOTIDE SEQUENCE [LARGE SCALE GENOMIC DNA]</scope>
    <source>
        <strain evidence="16">ULC066bin1</strain>
    </source>
</reference>
<dbReference type="InterPro" id="IPR003018">
    <property type="entry name" value="GAF"/>
</dbReference>
<dbReference type="InterPro" id="IPR035965">
    <property type="entry name" value="PAS-like_dom_sf"/>
</dbReference>
<dbReference type="GO" id="GO:0000155">
    <property type="term" value="F:phosphorelay sensor kinase activity"/>
    <property type="evidence" value="ECO:0007669"/>
    <property type="project" value="InterPro"/>
</dbReference>
<evidence type="ECO:0000313" key="16">
    <source>
        <dbReference type="EMBL" id="PZO40535.1"/>
    </source>
</evidence>
<dbReference type="SMART" id="SM00448">
    <property type="entry name" value="REC"/>
    <property type="match status" value="2"/>
</dbReference>
<dbReference type="CDD" id="cd00156">
    <property type="entry name" value="REC"/>
    <property type="match status" value="1"/>
</dbReference>
<dbReference type="FunFam" id="3.30.565.10:FF:000010">
    <property type="entry name" value="Sensor histidine kinase RcsC"/>
    <property type="match status" value="1"/>
</dbReference>
<dbReference type="Pfam" id="PF00512">
    <property type="entry name" value="HisKA"/>
    <property type="match status" value="1"/>
</dbReference>
<dbReference type="PRINTS" id="PR00344">
    <property type="entry name" value="BCTRLSENSOR"/>
</dbReference>
<feature type="domain" description="Response regulatory" evidence="13">
    <location>
        <begin position="1206"/>
        <end position="1322"/>
    </location>
</feature>
<dbReference type="InterPro" id="IPR003594">
    <property type="entry name" value="HATPase_dom"/>
</dbReference>
<sequence>MDNSLKVLIVEDSEDDALLIVRELRHGGFEITWECVETSQELLLALSSRKWDILLSDYHLPALDIPSVLKIVKQVDPDLPFIVVSGTIGESAAVELMRQGVNDYLMKGHLARLTEVIKREIRESQIRAEKRKADIELDRTKERLQLAIEGSGIGLWDWSISTGEVTFNDRWAEMIGYTTEELQPVSIEVWQRNIHPEDLPRVTQSLEQHFQRETETHECELRMLHKLGAWVWVLCKGKVTEWDTTGKPLRMIGTLLDVSGRKQTIDMLMQLNQNLETRVRERTSDLRQSESRLQEAQQIAHLGSWELDVQTKAITWSEEVFKIFGLDSDLPEPTYAELLDYFPQGDRFTQFIDRSINTGESDEIDLQIIRANGSTGYIFVKIEVIKNESEQVIRLFGIVMNISDRKLVQQELQQENTFRQKIVESMAEGLCVCHEINEFPFLQFTVWNQQMQIITGYSLEEINQLGWEQSLHPMSDNQIQTIDRVDMTQREGISEEWRIQRKDGKRLTISMSRSVISSDDGKSYLLALIQDITDRKQSELKLQQKVNQEHLLVSITQRMRSSLNLEEILKDTVEEIHQVLQSDRVLVYRVFAGGHGAAIAESVSPQWSKVLDMVLPEEVFPEAIYDRYVQGRIYKLSDREDPNQTILPCLVEFLAEIQVRAKLVVPIIQHKQNQQTLWGLLIVHQCDRPRQWQSWEIDLLKQISNQLAIAIQQSDLYYQLQCELQERQNAEKVIRQQVVRESLLREITQRIRQSLDLQTIFEIAVQEVQQFLNADRVGIFKFYPESNFDDGEFVAESVVEGFSSALAIRVHDHTFGDNYAALYANGRAYIVDDIYQNGAKVCHIDILAQFQVRANIVMPLLCKDVLWGLLCIHQCATTRHWQQSEIDFSYQVTNQLAIAIQQASLFEQLQQELSDLQQAEAKLTESNQKLAISNEELSRATRLKDEFLANMSHELRTPLNSILGMTEGMQEGVFGTISDRQAKALKTVERSGIHLLELINDILDVAKIESGEVTLELTTTSVQQLCQSSMTFVKQQAHSKSIQLIDRIPENLPDLLLDERRIRQVLINLLNNAVKFTPHGGSITLEVSVVDSNQTTDPTYLRMAVIDTGIGISSENIPKLFQPFIQIDSALNRQYVGTGLGLALVKRIVEMHGGRVLLTSEPNMGSCFMVDIPYITSTHSIDFYLKPEAKIDSTLQVSQSPTLSNLILLAEDNEANINTISCYLEAKGYRILLAKNGQEAIAVAKTHQPNLILMDIQMPVMDGLEATTLIRLDPQLHNIPIIAMTALAMTGDREKCLEAGADEYLTKPVKLKQLTTIIQQFLIENKNQK</sequence>
<evidence type="ECO:0000256" key="4">
    <source>
        <dbReference type="ARBA" id="ARBA00022553"/>
    </source>
</evidence>
<proteinExistence type="inferred from homology"/>
<dbReference type="SMART" id="SM00065">
    <property type="entry name" value="GAF"/>
    <property type="match status" value="2"/>
</dbReference>
<gene>
    <name evidence="16" type="ORF">DCF19_11575</name>
</gene>
<dbReference type="SUPFAM" id="SSF55874">
    <property type="entry name" value="ATPase domain of HSP90 chaperone/DNA topoisomerase II/histidine kinase"/>
    <property type="match status" value="1"/>
</dbReference>
<dbReference type="PROSITE" id="PS50112">
    <property type="entry name" value="PAS"/>
    <property type="match status" value="1"/>
</dbReference>
<dbReference type="CDD" id="cd16922">
    <property type="entry name" value="HATPase_EvgS-ArcB-TorS-like"/>
    <property type="match status" value="1"/>
</dbReference>
<dbReference type="InterPro" id="IPR001789">
    <property type="entry name" value="Sig_transdc_resp-reg_receiver"/>
</dbReference>
<feature type="domain" description="Response regulatory" evidence="13">
    <location>
        <begin position="6"/>
        <end position="122"/>
    </location>
</feature>
<evidence type="ECO:0000259" key="15">
    <source>
        <dbReference type="PROSITE" id="PS50113"/>
    </source>
</evidence>
<dbReference type="InterPro" id="IPR001610">
    <property type="entry name" value="PAC"/>
</dbReference>
<feature type="domain" description="PAC" evidence="15">
    <location>
        <begin position="217"/>
        <end position="270"/>
    </location>
</feature>
<dbReference type="SMART" id="SM00091">
    <property type="entry name" value="PAS"/>
    <property type="match status" value="3"/>
</dbReference>
<evidence type="ECO:0000256" key="2">
    <source>
        <dbReference type="ARBA" id="ARBA00006402"/>
    </source>
</evidence>
<dbReference type="InterPro" id="IPR036097">
    <property type="entry name" value="HisK_dim/P_sf"/>
</dbReference>
<dbReference type="Gene3D" id="3.30.450.20">
    <property type="entry name" value="PAS domain"/>
    <property type="match status" value="3"/>
</dbReference>
<keyword evidence="4 9" id="KW-0597">Phosphoprotein</keyword>
<dbReference type="InterPro" id="IPR000014">
    <property type="entry name" value="PAS"/>
</dbReference>
<dbReference type="FunFam" id="1.10.287.130:FF:000145">
    <property type="entry name" value="Sensory transduction histidine kinase"/>
    <property type="match status" value="1"/>
</dbReference>
<evidence type="ECO:0000313" key="17">
    <source>
        <dbReference type="Proteomes" id="UP000249467"/>
    </source>
</evidence>
<feature type="modified residue" description="4-aspartylphosphate" evidence="9">
    <location>
        <position position="57"/>
    </location>
</feature>
<dbReference type="Gene3D" id="2.10.70.100">
    <property type="match status" value="1"/>
</dbReference>
<feature type="domain" description="Histidine kinase" evidence="12">
    <location>
        <begin position="950"/>
        <end position="1176"/>
    </location>
</feature>
<dbReference type="Pfam" id="PF08447">
    <property type="entry name" value="PAS_3"/>
    <property type="match status" value="3"/>
</dbReference>
<dbReference type="SMART" id="SM00387">
    <property type="entry name" value="HATPase_c"/>
    <property type="match status" value="1"/>
</dbReference>
<evidence type="ECO:0000256" key="3">
    <source>
        <dbReference type="ARBA" id="ARBA00012438"/>
    </source>
</evidence>
<organism evidence="16 17">
    <name type="scientific">Pseudanabaena frigida</name>
    <dbReference type="NCBI Taxonomy" id="945775"/>
    <lineage>
        <taxon>Bacteria</taxon>
        <taxon>Bacillati</taxon>
        <taxon>Cyanobacteriota</taxon>
        <taxon>Cyanophyceae</taxon>
        <taxon>Pseudanabaenales</taxon>
        <taxon>Pseudanabaenaceae</taxon>
        <taxon>Pseudanabaena</taxon>
    </lineage>
</organism>
<dbReference type="EC" id="2.7.13.3" evidence="3"/>
<dbReference type="Proteomes" id="UP000249467">
    <property type="component" value="Unassembled WGS sequence"/>
</dbReference>
<dbReference type="Pfam" id="PF00072">
    <property type="entry name" value="Response_reg"/>
    <property type="match status" value="2"/>
</dbReference>
<dbReference type="InterPro" id="IPR003661">
    <property type="entry name" value="HisK_dim/P_dom"/>
</dbReference>
<protein>
    <recommendedName>
        <fullName evidence="8">Circadian input-output histidine kinase CikA</fullName>
        <ecNumber evidence="3">2.7.13.3</ecNumber>
    </recommendedName>
</protein>
<comment type="catalytic activity">
    <reaction evidence="1">
        <text>ATP + protein L-histidine = ADP + protein N-phospho-L-histidine.</text>
        <dbReference type="EC" id="2.7.13.3"/>
    </reaction>
</comment>
<dbReference type="InterPro" id="IPR011006">
    <property type="entry name" value="CheY-like_superfamily"/>
</dbReference>
<dbReference type="Pfam" id="PF02518">
    <property type="entry name" value="HATPase_c"/>
    <property type="match status" value="1"/>
</dbReference>
<dbReference type="InterPro" id="IPR004358">
    <property type="entry name" value="Sig_transdc_His_kin-like_C"/>
</dbReference>
<feature type="domain" description="Phytochrome chromophore attachment site" evidence="11">
    <location>
        <begin position="756"/>
        <end position="895"/>
    </location>
</feature>
<dbReference type="SMART" id="SM00388">
    <property type="entry name" value="HisKA"/>
    <property type="match status" value="1"/>
</dbReference>
<name>A0A2W4Y0N7_9CYAN</name>
<dbReference type="PROSITE" id="PS50046">
    <property type="entry name" value="PHYTOCHROME_2"/>
    <property type="match status" value="2"/>
</dbReference>
<comment type="similarity">
    <text evidence="2">In the N-terminal section; belongs to the phytochrome family.</text>
</comment>
<dbReference type="PROSITE" id="PS50110">
    <property type="entry name" value="RESPONSE_REGULATORY"/>
    <property type="match status" value="2"/>
</dbReference>
<feature type="domain" description="PAC" evidence="15">
    <location>
        <begin position="362"/>
        <end position="414"/>
    </location>
</feature>
<feature type="coiled-coil region" evidence="10">
    <location>
        <begin position="899"/>
        <end position="936"/>
    </location>
</feature>
<feature type="modified residue" description="4-aspartylphosphate" evidence="9">
    <location>
        <position position="1255"/>
    </location>
</feature>
<keyword evidence="5" id="KW-0808">Transferase</keyword>
<feature type="domain" description="PAS" evidence="14">
    <location>
        <begin position="140"/>
        <end position="213"/>
    </location>
</feature>
<keyword evidence="6" id="KW-0418">Kinase</keyword>
<dbReference type="InterPro" id="IPR029016">
    <property type="entry name" value="GAF-like_dom_sf"/>
</dbReference>
<evidence type="ECO:0000256" key="9">
    <source>
        <dbReference type="PROSITE-ProRule" id="PRU00169"/>
    </source>
</evidence>
<dbReference type="SMART" id="SM00086">
    <property type="entry name" value="PAC"/>
    <property type="match status" value="3"/>
</dbReference>
<evidence type="ECO:0000256" key="7">
    <source>
        <dbReference type="ARBA" id="ARBA00023012"/>
    </source>
</evidence>
<evidence type="ECO:0000256" key="8">
    <source>
        <dbReference type="ARBA" id="ARBA00074306"/>
    </source>
</evidence>
<dbReference type="CDD" id="cd00082">
    <property type="entry name" value="HisKA"/>
    <property type="match status" value="1"/>
</dbReference>
<dbReference type="SUPFAM" id="SSF55785">
    <property type="entry name" value="PYP-like sensor domain (PAS domain)"/>
    <property type="match status" value="3"/>
</dbReference>
<dbReference type="Gene3D" id="3.30.450.40">
    <property type="match status" value="2"/>
</dbReference>
<evidence type="ECO:0000256" key="6">
    <source>
        <dbReference type="ARBA" id="ARBA00022777"/>
    </source>
</evidence>
<dbReference type="PROSITE" id="PS50109">
    <property type="entry name" value="HIS_KIN"/>
    <property type="match status" value="1"/>
</dbReference>
<comment type="caution">
    <text evidence="16">The sequence shown here is derived from an EMBL/GenBank/DDBJ whole genome shotgun (WGS) entry which is preliminary data.</text>
</comment>
<dbReference type="GO" id="GO:0005886">
    <property type="term" value="C:plasma membrane"/>
    <property type="evidence" value="ECO:0007669"/>
    <property type="project" value="TreeGrafter"/>
</dbReference>
<dbReference type="CDD" id="cd00130">
    <property type="entry name" value="PAS"/>
    <property type="match status" value="3"/>
</dbReference>